<dbReference type="GO" id="GO:0006508">
    <property type="term" value="P:proteolysis"/>
    <property type="evidence" value="ECO:0007669"/>
    <property type="project" value="UniProtKB-KW"/>
</dbReference>
<evidence type="ECO:0000259" key="8">
    <source>
        <dbReference type="Pfam" id="PF17676"/>
    </source>
</evidence>
<keyword evidence="2 9" id="KW-0121">Carboxypeptidase</keyword>
<dbReference type="EMBL" id="RBLC01000001">
    <property type="protein sequence ID" value="RKS26504.1"/>
    <property type="molecule type" value="Genomic_DNA"/>
</dbReference>
<gene>
    <name evidence="9" type="ORF">CLV94_1562</name>
</gene>
<dbReference type="InterPro" id="IPR040449">
    <property type="entry name" value="Peptidase_S66_N"/>
</dbReference>
<dbReference type="PANTHER" id="PTHR30237:SF2">
    <property type="entry name" value="MUREIN TETRAPEPTIDE CARBOXYPEPTIDASE"/>
    <property type="match status" value="1"/>
</dbReference>
<keyword evidence="10" id="KW-1185">Reference proteome</keyword>
<feature type="active site" description="Charge relay system" evidence="6">
    <location>
        <position position="228"/>
    </location>
</feature>
<feature type="domain" description="LD-carboxypeptidase N-terminal" evidence="7">
    <location>
        <begin position="40"/>
        <end position="155"/>
    </location>
</feature>
<dbReference type="SUPFAM" id="SSF52317">
    <property type="entry name" value="Class I glutamine amidotransferase-like"/>
    <property type="match status" value="1"/>
</dbReference>
<feature type="domain" description="LD-carboxypeptidase C-terminal" evidence="8">
    <location>
        <begin position="197"/>
        <end position="312"/>
    </location>
</feature>
<dbReference type="InterPro" id="IPR003507">
    <property type="entry name" value="S66_fam"/>
</dbReference>
<organism evidence="9 10">
    <name type="scientific">Flavobacterium endophyticum</name>
    <dbReference type="NCBI Taxonomy" id="1540163"/>
    <lineage>
        <taxon>Bacteria</taxon>
        <taxon>Pseudomonadati</taxon>
        <taxon>Bacteroidota</taxon>
        <taxon>Flavobacteriia</taxon>
        <taxon>Flavobacteriales</taxon>
        <taxon>Flavobacteriaceae</taxon>
        <taxon>Flavobacterium</taxon>
    </lineage>
</organism>
<dbReference type="Pfam" id="PF02016">
    <property type="entry name" value="Peptidase_S66"/>
    <property type="match status" value="1"/>
</dbReference>
<dbReference type="InterPro" id="IPR029062">
    <property type="entry name" value="Class_I_gatase-like"/>
</dbReference>
<dbReference type="InterPro" id="IPR027478">
    <property type="entry name" value="LdcA_N"/>
</dbReference>
<evidence type="ECO:0000256" key="3">
    <source>
        <dbReference type="ARBA" id="ARBA00022670"/>
    </source>
</evidence>
<evidence type="ECO:0000259" key="7">
    <source>
        <dbReference type="Pfam" id="PF02016"/>
    </source>
</evidence>
<sequence length="325" mass="36393">MQRPNRLKLFFIIVSLLNFVTFHAQNKVIMPEYLKKGDTVGILATARKIDLATLEPGIKLLESWGLKVIIGKTIGKEQNQLAGADWQRATDFQEMLDNPNIKAIWAAKGGYGTVRIVDRIDFTNFKKKPKWIVGFSDVTVLHSHINNMDIGTLHAIMAISAKTATPEAIESFRKALFGEKLEYHIPAHPFNKNGKAQGELVGGNLSVLYSIQGSKSAVDMKGKILFLEDLDEYLYHIDRMMMNLKRNGSLEGVKGIIIGGMTSMNDNDIPWGKDALEIIQDIVKDLKIPVAYNFPAGHIKDNRALILGKNVTFEINDKETILKFE</sequence>
<evidence type="ECO:0000256" key="4">
    <source>
        <dbReference type="ARBA" id="ARBA00022801"/>
    </source>
</evidence>
<evidence type="ECO:0000256" key="6">
    <source>
        <dbReference type="PIRSR" id="PIRSR028757-1"/>
    </source>
</evidence>
<keyword evidence="4" id="KW-0378">Hydrolase</keyword>
<comment type="similarity">
    <text evidence="1">Belongs to the peptidase S66 family.</text>
</comment>
<evidence type="ECO:0000313" key="10">
    <source>
        <dbReference type="Proteomes" id="UP000277579"/>
    </source>
</evidence>
<dbReference type="GO" id="GO:0004180">
    <property type="term" value="F:carboxypeptidase activity"/>
    <property type="evidence" value="ECO:0007669"/>
    <property type="project" value="UniProtKB-KW"/>
</dbReference>
<feature type="active site" description="Nucleophile" evidence="6">
    <location>
        <position position="136"/>
    </location>
</feature>
<evidence type="ECO:0000256" key="2">
    <source>
        <dbReference type="ARBA" id="ARBA00022645"/>
    </source>
</evidence>
<dbReference type="Gene3D" id="3.40.50.10740">
    <property type="entry name" value="Class I glutamine amidotransferase-like"/>
    <property type="match status" value="1"/>
</dbReference>
<dbReference type="InterPro" id="IPR027461">
    <property type="entry name" value="Carboxypeptidase_A_C_sf"/>
</dbReference>
<dbReference type="Proteomes" id="UP000277579">
    <property type="component" value="Unassembled WGS sequence"/>
</dbReference>
<comment type="caution">
    <text evidence="9">The sequence shown here is derived from an EMBL/GenBank/DDBJ whole genome shotgun (WGS) entry which is preliminary data.</text>
</comment>
<evidence type="ECO:0000256" key="1">
    <source>
        <dbReference type="ARBA" id="ARBA00010233"/>
    </source>
</evidence>
<accession>A0A495MKK9</accession>
<reference evidence="9 10" key="1">
    <citation type="submission" date="2018-10" db="EMBL/GenBank/DDBJ databases">
        <title>Genomic Encyclopedia of Archaeal and Bacterial Type Strains, Phase II (KMG-II): from individual species to whole genera.</title>
        <authorList>
            <person name="Goeker M."/>
        </authorList>
    </citation>
    <scope>NUCLEOTIDE SEQUENCE [LARGE SCALE GENOMIC DNA]</scope>
    <source>
        <strain evidence="9 10">DSM 29537</strain>
    </source>
</reference>
<keyword evidence="3" id="KW-0645">Protease</keyword>
<dbReference type="CDD" id="cd07025">
    <property type="entry name" value="Peptidase_S66"/>
    <property type="match status" value="1"/>
</dbReference>
<dbReference type="GO" id="GO:0008236">
    <property type="term" value="F:serine-type peptidase activity"/>
    <property type="evidence" value="ECO:0007669"/>
    <property type="project" value="UniProtKB-KW"/>
</dbReference>
<protein>
    <submittedName>
        <fullName evidence="9">Muramoyltetrapeptide carboxypeptidase</fullName>
    </submittedName>
</protein>
<evidence type="ECO:0000313" key="9">
    <source>
        <dbReference type="EMBL" id="RKS26504.1"/>
    </source>
</evidence>
<dbReference type="PIRSF" id="PIRSF028757">
    <property type="entry name" value="LD-carboxypeptidase"/>
    <property type="match status" value="1"/>
</dbReference>
<name>A0A495MKK9_9FLAO</name>
<evidence type="ECO:0000256" key="5">
    <source>
        <dbReference type="ARBA" id="ARBA00022825"/>
    </source>
</evidence>
<dbReference type="AlphaFoldDB" id="A0A495MKK9"/>
<dbReference type="Pfam" id="PF17676">
    <property type="entry name" value="Peptidase_S66C"/>
    <property type="match status" value="1"/>
</dbReference>
<proteinExistence type="inferred from homology"/>
<dbReference type="OrthoDB" id="9807329at2"/>
<dbReference type="InterPro" id="IPR040921">
    <property type="entry name" value="Peptidase_S66C"/>
</dbReference>
<keyword evidence="5" id="KW-0720">Serine protease</keyword>
<dbReference type="PANTHER" id="PTHR30237">
    <property type="entry name" value="MURAMOYLTETRAPEPTIDE CARBOXYPEPTIDASE"/>
    <property type="match status" value="1"/>
</dbReference>
<dbReference type="SUPFAM" id="SSF141986">
    <property type="entry name" value="LD-carboxypeptidase A C-terminal domain-like"/>
    <property type="match status" value="1"/>
</dbReference>
<feature type="active site" description="Charge relay system" evidence="6">
    <location>
        <position position="298"/>
    </location>
</feature>
<dbReference type="Gene3D" id="3.50.30.60">
    <property type="entry name" value="LD-carboxypeptidase A C-terminal domain-like"/>
    <property type="match status" value="1"/>
</dbReference>